<dbReference type="AlphaFoldDB" id="A0A849APA0"/>
<evidence type="ECO:0000256" key="2">
    <source>
        <dbReference type="ARBA" id="ARBA00004948"/>
    </source>
</evidence>
<comment type="function">
    <text evidence="1">Condenses 4-methyl-5-(beta-hydroxyethyl)thiazole monophosphate (THZ-P) and 2-methyl-4-amino-5-hydroxymethyl pyrimidine pyrophosphate (HMP-PP) to form thiamine monophosphate (TMP).</text>
</comment>
<feature type="domain" description="Thiamine phosphate synthase/TenI" evidence="5">
    <location>
        <begin position="89"/>
        <end position="172"/>
    </location>
</feature>
<dbReference type="CDD" id="cd00564">
    <property type="entry name" value="TMP_TenI"/>
    <property type="match status" value="1"/>
</dbReference>
<organism evidence="6 7">
    <name type="scientific">Flexivirga aerilata</name>
    <dbReference type="NCBI Taxonomy" id="1656889"/>
    <lineage>
        <taxon>Bacteria</taxon>
        <taxon>Bacillati</taxon>
        <taxon>Actinomycetota</taxon>
        <taxon>Actinomycetes</taxon>
        <taxon>Micrococcales</taxon>
        <taxon>Dermacoccaceae</taxon>
        <taxon>Flexivirga</taxon>
    </lineage>
</organism>
<dbReference type="PANTHER" id="PTHR20857">
    <property type="entry name" value="THIAMINE-PHOSPHATE PYROPHOSPHORYLASE"/>
    <property type="match status" value="1"/>
</dbReference>
<proteinExistence type="predicted"/>
<evidence type="ECO:0000256" key="3">
    <source>
        <dbReference type="ARBA" id="ARBA00022977"/>
    </source>
</evidence>
<dbReference type="GO" id="GO:0009228">
    <property type="term" value="P:thiamine biosynthetic process"/>
    <property type="evidence" value="ECO:0007669"/>
    <property type="project" value="UniProtKB-KW"/>
</dbReference>
<gene>
    <name evidence="6" type="ORF">HJ588_18010</name>
</gene>
<evidence type="ECO:0000256" key="4">
    <source>
        <dbReference type="SAM" id="MobiDB-lite"/>
    </source>
</evidence>
<keyword evidence="3" id="KW-0784">Thiamine biosynthesis</keyword>
<dbReference type="GO" id="GO:0005737">
    <property type="term" value="C:cytoplasm"/>
    <property type="evidence" value="ECO:0007669"/>
    <property type="project" value="TreeGrafter"/>
</dbReference>
<dbReference type="SUPFAM" id="SSF51391">
    <property type="entry name" value="Thiamin phosphate synthase"/>
    <property type="match status" value="1"/>
</dbReference>
<keyword evidence="7" id="KW-1185">Reference proteome</keyword>
<dbReference type="EMBL" id="JABENB010000003">
    <property type="protein sequence ID" value="NNG41158.1"/>
    <property type="molecule type" value="Genomic_DNA"/>
</dbReference>
<evidence type="ECO:0000259" key="5">
    <source>
        <dbReference type="Pfam" id="PF02581"/>
    </source>
</evidence>
<evidence type="ECO:0000256" key="1">
    <source>
        <dbReference type="ARBA" id="ARBA00003814"/>
    </source>
</evidence>
<comment type="caution">
    <text evidence="6">The sequence shown here is derived from an EMBL/GenBank/DDBJ whole genome shotgun (WGS) entry which is preliminary data.</text>
</comment>
<evidence type="ECO:0000313" key="7">
    <source>
        <dbReference type="Proteomes" id="UP000557772"/>
    </source>
</evidence>
<dbReference type="RefSeq" id="WP_171158220.1">
    <property type="nucleotide sequence ID" value="NZ_JABENB010000003.1"/>
</dbReference>
<dbReference type="Proteomes" id="UP000557772">
    <property type="component" value="Unassembled WGS sequence"/>
</dbReference>
<dbReference type="InterPro" id="IPR013785">
    <property type="entry name" value="Aldolase_TIM"/>
</dbReference>
<dbReference type="GO" id="GO:0004789">
    <property type="term" value="F:thiamine-phosphate diphosphorylase activity"/>
    <property type="evidence" value="ECO:0007669"/>
    <property type="project" value="TreeGrafter"/>
</dbReference>
<name>A0A849APA0_9MICO</name>
<dbReference type="PANTHER" id="PTHR20857:SF15">
    <property type="entry name" value="THIAMINE-PHOSPHATE SYNTHASE"/>
    <property type="match status" value="1"/>
</dbReference>
<dbReference type="Gene3D" id="3.20.20.70">
    <property type="entry name" value="Aldolase class I"/>
    <property type="match status" value="1"/>
</dbReference>
<dbReference type="InterPro" id="IPR036206">
    <property type="entry name" value="ThiamineP_synth_sf"/>
</dbReference>
<feature type="region of interest" description="Disordered" evidence="4">
    <location>
        <begin position="68"/>
        <end position="92"/>
    </location>
</feature>
<dbReference type="InterPro" id="IPR022998">
    <property type="entry name" value="ThiamineP_synth_TenI"/>
</dbReference>
<dbReference type="Pfam" id="PF02581">
    <property type="entry name" value="TMP-TENI"/>
    <property type="match status" value="1"/>
</dbReference>
<evidence type="ECO:0000313" key="6">
    <source>
        <dbReference type="EMBL" id="NNG41158.1"/>
    </source>
</evidence>
<protein>
    <submittedName>
        <fullName evidence="6">Thiamine phosphate synthase</fullName>
    </submittedName>
</protein>
<comment type="pathway">
    <text evidence="2">Cofactor biosynthesis; thiamine diphosphate biosynthesis.</text>
</comment>
<reference evidence="6 7" key="1">
    <citation type="submission" date="2020-05" db="EMBL/GenBank/DDBJ databases">
        <title>Flexivirga sp. ID2601S isolated from air conditioner.</title>
        <authorList>
            <person name="Kim D.H."/>
        </authorList>
    </citation>
    <scope>NUCLEOTIDE SEQUENCE [LARGE SCALE GENOMIC DNA]</scope>
    <source>
        <strain evidence="6 7">ID2601S</strain>
    </source>
</reference>
<accession>A0A849APA0</accession>
<sequence>MPSLMLVTDRRQVGRRRLTDVVGACVAGGIRNVFLRERDLPQAEYDEVLATMRRDIADRAAIFTRSPDPRAAGCQLSSSDRLPSPRPPIVGRSAHDADELRRAIDEGLDYVFAGPYAESASKPGHGPALGARGIEAFVRLPGAPPVIAIGGVRPADAPDIASAGGHGIAVMGPLMRATDPTDLAAEYSRAAAVFVGVPHPSEPM</sequence>